<gene>
    <name evidence="2" type="ORF">NO357_16145</name>
</gene>
<sequence>MLTHRFDDALACAAAWHRTQTRKGTSIPYLSHLMAVSALVLEHGGDENTAIAGLLHDAIEDAGQSRETLSDRFGPDVAAIVAECSDSDGTAPKPAWDTRKHAYLANLPQKSAKAILVTTCDKLHNATAIAEDLRRHGPAVFDRFTAGRDGTLWYYRSLADSLARLARPDLGRRLARAVAEMEHLAA</sequence>
<accession>A0AAE4B5R3</accession>
<dbReference type="Pfam" id="PF13328">
    <property type="entry name" value="HD_4"/>
    <property type="match status" value="1"/>
</dbReference>
<evidence type="ECO:0000313" key="2">
    <source>
        <dbReference type="EMBL" id="MDQ2091432.1"/>
    </source>
</evidence>
<dbReference type="SUPFAM" id="SSF109604">
    <property type="entry name" value="HD-domain/PDEase-like"/>
    <property type="match status" value="1"/>
</dbReference>
<dbReference type="PANTHER" id="PTHR46246:SF1">
    <property type="entry name" value="GUANOSINE-3',5'-BIS(DIPHOSPHATE) 3'-PYROPHOSPHOHYDROLASE MESH1"/>
    <property type="match status" value="1"/>
</dbReference>
<keyword evidence="3" id="KW-1185">Reference proteome</keyword>
<dbReference type="Proteomes" id="UP001226762">
    <property type="component" value="Unassembled WGS sequence"/>
</dbReference>
<dbReference type="SMART" id="SM00471">
    <property type="entry name" value="HDc"/>
    <property type="match status" value="1"/>
</dbReference>
<evidence type="ECO:0000259" key="1">
    <source>
        <dbReference type="SMART" id="SM00471"/>
    </source>
</evidence>
<reference evidence="2" key="1">
    <citation type="submission" date="2022-07" db="EMBL/GenBank/DDBJ databases">
        <authorList>
            <person name="Otstavnykh N."/>
            <person name="Isaeva M."/>
            <person name="Bystritskaya E."/>
        </authorList>
    </citation>
    <scope>NUCLEOTIDE SEQUENCE</scope>
    <source>
        <strain evidence="2">KCTC 52189</strain>
    </source>
</reference>
<organism evidence="2 3">
    <name type="scientific">Marimonas arenosa</name>
    <dbReference type="NCBI Taxonomy" id="1795305"/>
    <lineage>
        <taxon>Bacteria</taxon>
        <taxon>Pseudomonadati</taxon>
        <taxon>Pseudomonadota</taxon>
        <taxon>Alphaproteobacteria</taxon>
        <taxon>Rhodobacterales</taxon>
        <taxon>Paracoccaceae</taxon>
        <taxon>Marimonas</taxon>
    </lineage>
</organism>
<dbReference type="InterPro" id="IPR003607">
    <property type="entry name" value="HD/PDEase_dom"/>
</dbReference>
<comment type="caution">
    <text evidence="2">The sequence shown here is derived from an EMBL/GenBank/DDBJ whole genome shotgun (WGS) entry which is preliminary data.</text>
</comment>
<dbReference type="InterPro" id="IPR052194">
    <property type="entry name" value="MESH1"/>
</dbReference>
<dbReference type="Gene3D" id="1.10.3210.10">
    <property type="entry name" value="Hypothetical protein af1432"/>
    <property type="match status" value="1"/>
</dbReference>
<name>A0AAE4B5R3_9RHOB</name>
<dbReference type="PANTHER" id="PTHR46246">
    <property type="entry name" value="GUANOSINE-3',5'-BIS(DIPHOSPHATE) 3'-PYROPHOSPHOHYDROLASE MESH1"/>
    <property type="match status" value="1"/>
</dbReference>
<protein>
    <submittedName>
        <fullName evidence="2">HD domain-containing protein</fullName>
    </submittedName>
</protein>
<dbReference type="RefSeq" id="WP_306736721.1">
    <property type="nucleotide sequence ID" value="NZ_JANHAX010000005.1"/>
</dbReference>
<proteinExistence type="predicted"/>
<evidence type="ECO:0000313" key="3">
    <source>
        <dbReference type="Proteomes" id="UP001226762"/>
    </source>
</evidence>
<feature type="domain" description="HD/PDEase" evidence="1">
    <location>
        <begin position="25"/>
        <end position="135"/>
    </location>
</feature>
<dbReference type="AlphaFoldDB" id="A0AAE4B5R3"/>
<reference evidence="2" key="2">
    <citation type="submission" date="2023-02" db="EMBL/GenBank/DDBJ databases">
        <title>'Rhodoalgimonas zhirmunskyi' gen. nov., isolated from a red alga.</title>
        <authorList>
            <person name="Nedashkovskaya O.I."/>
            <person name="Otstavnykh N.Y."/>
            <person name="Bystritskaya E.P."/>
            <person name="Balabanova L.A."/>
            <person name="Isaeva M.P."/>
        </authorList>
    </citation>
    <scope>NUCLEOTIDE SEQUENCE</scope>
    <source>
        <strain evidence="2">KCTC 52189</strain>
    </source>
</reference>
<dbReference type="GO" id="GO:0008893">
    <property type="term" value="F:guanosine-3',5'-bis(diphosphate) 3'-diphosphatase activity"/>
    <property type="evidence" value="ECO:0007669"/>
    <property type="project" value="TreeGrafter"/>
</dbReference>
<dbReference type="EMBL" id="JANHAX010000005">
    <property type="protein sequence ID" value="MDQ2091432.1"/>
    <property type="molecule type" value="Genomic_DNA"/>
</dbReference>